<dbReference type="PANTHER" id="PTHR40077">
    <property type="entry name" value="MEMBRANE PROTEIN-RELATED"/>
    <property type="match status" value="1"/>
</dbReference>
<evidence type="ECO:0000256" key="4">
    <source>
        <dbReference type="ARBA" id="ARBA00022989"/>
    </source>
</evidence>
<feature type="transmembrane region" description="Helical" evidence="6">
    <location>
        <begin position="126"/>
        <end position="147"/>
    </location>
</feature>
<dbReference type="EMBL" id="JPXF01000068">
    <property type="protein sequence ID" value="KGJ72525.1"/>
    <property type="molecule type" value="Genomic_DNA"/>
</dbReference>
<evidence type="ECO:0000256" key="5">
    <source>
        <dbReference type="ARBA" id="ARBA00023136"/>
    </source>
</evidence>
<accession>A0A099J3A6</accession>
<keyword evidence="4 6" id="KW-1133">Transmembrane helix</keyword>
<feature type="domain" description="DUF3817" evidence="7">
    <location>
        <begin position="6"/>
        <end position="91"/>
    </location>
</feature>
<evidence type="ECO:0000256" key="3">
    <source>
        <dbReference type="ARBA" id="ARBA00022692"/>
    </source>
</evidence>
<comment type="caution">
    <text evidence="8">The sequence shown here is derived from an EMBL/GenBank/DDBJ whole genome shotgun (WGS) entry which is preliminary data.</text>
</comment>
<keyword evidence="3 6" id="KW-0812">Transmembrane</keyword>
<feature type="transmembrane region" description="Helical" evidence="6">
    <location>
        <begin position="43"/>
        <end position="61"/>
    </location>
</feature>
<organism evidence="8 10">
    <name type="scientific">Cryobacterium roopkundense</name>
    <dbReference type="NCBI Taxonomy" id="1001240"/>
    <lineage>
        <taxon>Bacteria</taxon>
        <taxon>Bacillati</taxon>
        <taxon>Actinomycetota</taxon>
        <taxon>Actinomycetes</taxon>
        <taxon>Micrococcales</taxon>
        <taxon>Microbacteriaceae</taxon>
        <taxon>Cryobacterium</taxon>
    </lineage>
</organism>
<evidence type="ECO:0000256" key="1">
    <source>
        <dbReference type="ARBA" id="ARBA00004651"/>
    </source>
</evidence>
<dbReference type="GO" id="GO:0005886">
    <property type="term" value="C:plasma membrane"/>
    <property type="evidence" value="ECO:0007669"/>
    <property type="project" value="UniProtKB-SubCell"/>
</dbReference>
<dbReference type="NCBIfam" id="TIGR03954">
    <property type="entry name" value="integ_memb_HG"/>
    <property type="match status" value="1"/>
</dbReference>
<comment type="subcellular location">
    <subcellularLocation>
        <location evidence="1">Cell membrane</location>
        <topology evidence="1">Multi-pass membrane protein</topology>
    </subcellularLocation>
</comment>
<keyword evidence="10" id="KW-1185">Reference proteome</keyword>
<name>A0A099J3A6_9MICO</name>
<reference evidence="8" key="1">
    <citation type="submission" date="2014-08" db="EMBL/GenBank/DDBJ databases">
        <authorList>
            <person name="Sisinthy S."/>
        </authorList>
    </citation>
    <scope>NUCLEOTIDE SEQUENCE [LARGE SCALE GENOMIC DNA]</scope>
    <source>
        <strain evidence="8">RuG17</strain>
    </source>
</reference>
<dbReference type="EMBL" id="JACHBQ010000001">
    <property type="protein sequence ID" value="MBB5642939.1"/>
    <property type="molecule type" value="Genomic_DNA"/>
</dbReference>
<evidence type="ECO:0000313" key="10">
    <source>
        <dbReference type="Proteomes" id="UP000029864"/>
    </source>
</evidence>
<reference evidence="9 11" key="2">
    <citation type="submission" date="2020-08" db="EMBL/GenBank/DDBJ databases">
        <title>Sequencing the genomes of 1000 actinobacteria strains.</title>
        <authorList>
            <person name="Klenk H.-P."/>
        </authorList>
    </citation>
    <scope>NUCLEOTIDE SEQUENCE [LARGE SCALE GENOMIC DNA]</scope>
    <source>
        <strain evidence="9 11">DSM 21065</strain>
    </source>
</reference>
<dbReference type="PANTHER" id="PTHR40077:SF1">
    <property type="entry name" value="MEMBRANE PROTEIN"/>
    <property type="match status" value="1"/>
</dbReference>
<evidence type="ECO:0000313" key="8">
    <source>
        <dbReference type="EMBL" id="KGJ72525.1"/>
    </source>
</evidence>
<dbReference type="eggNOG" id="ENOG5032S6P">
    <property type="taxonomic scope" value="Bacteria"/>
</dbReference>
<evidence type="ECO:0000256" key="2">
    <source>
        <dbReference type="ARBA" id="ARBA00022475"/>
    </source>
</evidence>
<dbReference type="Pfam" id="PF12823">
    <property type="entry name" value="DUF3817"/>
    <property type="match status" value="1"/>
</dbReference>
<evidence type="ECO:0000313" key="11">
    <source>
        <dbReference type="Proteomes" id="UP000561726"/>
    </source>
</evidence>
<feature type="transmembrane region" description="Helical" evidence="6">
    <location>
        <begin position="6"/>
        <end position="31"/>
    </location>
</feature>
<dbReference type="Proteomes" id="UP000029864">
    <property type="component" value="Unassembled WGS sequence"/>
</dbReference>
<keyword evidence="2" id="KW-1003">Cell membrane</keyword>
<gene>
    <name evidence="9" type="ORF">BJ997_003487</name>
    <name evidence="8" type="ORF">GY21_14880</name>
</gene>
<dbReference type="STRING" id="1001240.GY21_14880"/>
<evidence type="ECO:0000259" key="7">
    <source>
        <dbReference type="Pfam" id="PF12823"/>
    </source>
</evidence>
<sequence length="153" mass="16748">MSPRLLFRTVAIAEAITWTLLIAGMLMKYVLEVGEVGVQVGGFLHGLVFIAFGMTAVLMGVNQHWGPRLTAIAVFTAIVPFATIPLDRRLEKAGRLDGDWRRTRTDDPRDHTGMSAMLRWMLARPVLFTTVLVIGLITIMTTLLFVGPPGGAS</sequence>
<keyword evidence="5 6" id="KW-0472">Membrane</keyword>
<proteinExistence type="predicted"/>
<evidence type="ECO:0000256" key="6">
    <source>
        <dbReference type="SAM" id="Phobius"/>
    </source>
</evidence>
<protein>
    <submittedName>
        <fullName evidence="8 9">Membrane protein</fullName>
    </submittedName>
</protein>
<evidence type="ECO:0000313" key="9">
    <source>
        <dbReference type="EMBL" id="MBB5642939.1"/>
    </source>
</evidence>
<dbReference type="RefSeq" id="WP_035837718.1">
    <property type="nucleotide sequence ID" value="NZ_JACHBQ010000001.1"/>
</dbReference>
<dbReference type="Proteomes" id="UP000561726">
    <property type="component" value="Unassembled WGS sequence"/>
</dbReference>
<dbReference type="AlphaFoldDB" id="A0A099J3A6"/>
<dbReference type="InterPro" id="IPR023845">
    <property type="entry name" value="DUF3817_TM"/>
</dbReference>